<protein>
    <recommendedName>
        <fullName evidence="4">CDP-alcohol phosphatidyltransferase</fullName>
    </recommendedName>
</protein>
<evidence type="ECO:0000256" key="1">
    <source>
        <dbReference type="SAM" id="Phobius"/>
    </source>
</evidence>
<feature type="transmembrane region" description="Helical" evidence="1">
    <location>
        <begin position="162"/>
        <end position="179"/>
    </location>
</feature>
<evidence type="ECO:0000313" key="2">
    <source>
        <dbReference type="EMBL" id="OGM90113.1"/>
    </source>
</evidence>
<dbReference type="InterPro" id="IPR043130">
    <property type="entry name" value="CDP-OH_PTrfase_TM_dom"/>
</dbReference>
<feature type="transmembrane region" description="Helical" evidence="1">
    <location>
        <begin position="68"/>
        <end position="89"/>
    </location>
</feature>
<sequence>MATLKWLFVNLFSLSRVPLSYLCCQEAWQKQWLEAFIYFSAVIFSDVADGPLAGLLKSKTNFGKVLDKFCDVISVALGGLGLRYGLVIITDSLKLGCSPTWNFWHLYFILAALQVFFWIFISTFPEKNKFRLICRVASSVYTMTLMIVIDTCYAALAFDLEFRWLFCSVIFFALIAACLKWQRLKDLLNGLG</sequence>
<proteinExistence type="predicted"/>
<accession>A0A1F8DNA9</accession>
<dbReference type="InterPro" id="IPR000462">
    <property type="entry name" value="CDP-OH_P_trans"/>
</dbReference>
<dbReference type="Gene3D" id="1.20.120.1760">
    <property type="match status" value="1"/>
</dbReference>
<dbReference type="EMBL" id="MGIO01000010">
    <property type="protein sequence ID" value="OGM90113.1"/>
    <property type="molecule type" value="Genomic_DNA"/>
</dbReference>
<name>A0A1F8DNA9_9BACT</name>
<dbReference type="Proteomes" id="UP000182002">
    <property type="component" value="Unassembled WGS sequence"/>
</dbReference>
<dbReference type="GO" id="GO:0016780">
    <property type="term" value="F:phosphotransferase activity, for other substituted phosphate groups"/>
    <property type="evidence" value="ECO:0007669"/>
    <property type="project" value="InterPro"/>
</dbReference>
<feature type="transmembrane region" description="Helical" evidence="1">
    <location>
        <begin position="132"/>
        <end position="156"/>
    </location>
</feature>
<organism evidence="2 3">
    <name type="scientific">Candidatus Wolfebacteria bacterium RBG_13_41_7</name>
    <dbReference type="NCBI Taxonomy" id="1802554"/>
    <lineage>
        <taxon>Bacteria</taxon>
        <taxon>Candidatus Wolfeibacteriota</taxon>
    </lineage>
</organism>
<evidence type="ECO:0000313" key="3">
    <source>
        <dbReference type="Proteomes" id="UP000182002"/>
    </source>
</evidence>
<evidence type="ECO:0008006" key="4">
    <source>
        <dbReference type="Google" id="ProtNLM"/>
    </source>
</evidence>
<comment type="caution">
    <text evidence="2">The sequence shown here is derived from an EMBL/GenBank/DDBJ whole genome shotgun (WGS) entry which is preliminary data.</text>
</comment>
<dbReference type="AlphaFoldDB" id="A0A1F8DNA9"/>
<gene>
    <name evidence="2" type="ORF">A3J77_01340</name>
</gene>
<dbReference type="GO" id="GO:0016020">
    <property type="term" value="C:membrane"/>
    <property type="evidence" value="ECO:0007669"/>
    <property type="project" value="InterPro"/>
</dbReference>
<feature type="transmembrane region" description="Helical" evidence="1">
    <location>
        <begin position="101"/>
        <end position="120"/>
    </location>
</feature>
<reference evidence="2 3" key="1">
    <citation type="journal article" date="2016" name="Nat. Commun.">
        <title>Thousands of microbial genomes shed light on interconnected biogeochemical processes in an aquifer system.</title>
        <authorList>
            <person name="Anantharaman K."/>
            <person name="Brown C.T."/>
            <person name="Hug L.A."/>
            <person name="Sharon I."/>
            <person name="Castelle C.J."/>
            <person name="Probst A.J."/>
            <person name="Thomas B.C."/>
            <person name="Singh A."/>
            <person name="Wilkins M.J."/>
            <person name="Karaoz U."/>
            <person name="Brodie E.L."/>
            <person name="Williams K.H."/>
            <person name="Hubbard S.S."/>
            <person name="Banfield J.F."/>
        </authorList>
    </citation>
    <scope>NUCLEOTIDE SEQUENCE [LARGE SCALE GENOMIC DNA]</scope>
</reference>
<dbReference type="GO" id="GO:0008654">
    <property type="term" value="P:phospholipid biosynthetic process"/>
    <property type="evidence" value="ECO:0007669"/>
    <property type="project" value="InterPro"/>
</dbReference>
<keyword evidence="1" id="KW-1133">Transmembrane helix</keyword>
<dbReference type="Pfam" id="PF01066">
    <property type="entry name" value="CDP-OH_P_transf"/>
    <property type="match status" value="1"/>
</dbReference>
<keyword evidence="1" id="KW-0472">Membrane</keyword>
<keyword evidence="1" id="KW-0812">Transmembrane</keyword>